<dbReference type="AlphaFoldDB" id="A0A399F7N4"/>
<feature type="domain" description="Bacterial transcriptional activator" evidence="2">
    <location>
        <begin position="105"/>
        <end position="241"/>
    </location>
</feature>
<gene>
    <name evidence="3" type="ORF">Mgrana_01798</name>
</gene>
<organism evidence="3 4">
    <name type="scientific">Meiothermus granaticius NBRC 107808</name>
    <dbReference type="NCBI Taxonomy" id="1227551"/>
    <lineage>
        <taxon>Bacteria</taxon>
        <taxon>Thermotogati</taxon>
        <taxon>Deinococcota</taxon>
        <taxon>Deinococci</taxon>
        <taxon>Thermales</taxon>
        <taxon>Thermaceae</taxon>
        <taxon>Meiothermus</taxon>
    </lineage>
</organism>
<dbReference type="Gene3D" id="3.40.50.300">
    <property type="entry name" value="P-loop containing nucleotide triphosphate hydrolases"/>
    <property type="match status" value="1"/>
</dbReference>
<dbReference type="RefSeq" id="WP_119357286.1">
    <property type="nucleotide sequence ID" value="NZ_QWLB01000022.1"/>
</dbReference>
<proteinExistence type="predicted"/>
<name>A0A399F7N4_9DEIN</name>
<dbReference type="Pfam" id="PF13191">
    <property type="entry name" value="AAA_16"/>
    <property type="match status" value="1"/>
</dbReference>
<dbReference type="PROSITE" id="PS50005">
    <property type="entry name" value="TPR"/>
    <property type="match status" value="1"/>
</dbReference>
<accession>A0A399F7N4</accession>
<sequence>MSDPNRAGSLEVPILRGRLELLGVPALRVHARQLRPLERKTAGVLAYLTLEGPTPRSRLAGLLWPESSEATARNNLAQALRRLRQAVGAELVRGGDVLELQGLEVDLAALEVAHFAGRHAEVVGQEGQLLEGLDYDDCPDFDDWLLIRRERLADLRRESLSALADGLEQAGQYREALSYAERLLESDALSETAHRRVMRLWYLLGDRSAAIAAFERCRERLLREMGVEPLSETRALLHLIELGEPITPHGPVPRPEIPLSVLRPPRLLGREAEWAQMEAAFAQGQALILSGPPGVGKSRLAQDFLRGQGQAIFFEGRPGDAEVAYSTYSRICHQLLGQFPGLILPDWVRQELARLVPALAPPPPPIGLEAEKLRFLQANVELVNLAVAQGLRLVGLDDLQYADRASLEVLHFAFSSYWKPGSPLRLLLAYRIGELPSQIEGLLDQAVQSGRAVRIELRSLDAAGVQDLLESLELPGLQEAGPNWVQALCRHTGGNPFFLLETLRSLWESGGLGQRKPGRLPVSSKITTLIQSRLQRLSLGAQRLVRTAAVAGSDFSPELAATVLQSTPLELLEPWAELEAAQLLRGSTFVHDLLYEATLEGIPASIKTYLHQQIARYLESQQAEPARIAVHWLEGEPPRAIPFLIQAARKAEAAYQLVEAAQFYRRALELAEQTGDAGQTFDLLEALSQVMSRFDTGQRHAALVERMLALADTPARRARAWLCEAIRLGEHAYGPEAEQAARQGLQQAEEAGLPELRVRLLDALAQALFVQRKTPALIEALEQLRQLHRERGDVLQAAICTSRLGVAYDQLERHREALGFYQEAGPLLEQSGNRLALMGFHHNRAVCLAALGYAEAALEAQLQAQRLLEGVQGAVGREVHHLNNLALRYYDLERYAEAQQALERALQIVPEEWGWTRAFSQYQMARLYGVWGEWGLASDWLGRALSEPDLPRRDEAAYRILEALLAHRRGEPMGPLLERLEALLAGDRGLAYGRYLLAKARMSPPELALQSLQEALTLAQENDWPHLGIAAHTLWAKALLESPAGAQPGAALSHAQAALQQLEVYSPMGCTRLEVLWVYYRAAGPQTGKGLLQQVVDSLTQIANQHVPPQHKSSFLNQNSLCRAILQEAQSAGLRVS</sequence>
<reference evidence="3 4" key="1">
    <citation type="submission" date="2018-08" db="EMBL/GenBank/DDBJ databases">
        <title>Meiothermus granaticius genome AF-68 sequencing project.</title>
        <authorList>
            <person name="Da Costa M.S."/>
            <person name="Albuquerque L."/>
            <person name="Raposo P."/>
            <person name="Froufe H.J.C."/>
            <person name="Barroso C.S."/>
            <person name="Egas C."/>
        </authorList>
    </citation>
    <scope>NUCLEOTIDE SEQUENCE [LARGE SCALE GENOMIC DNA]</scope>
    <source>
        <strain evidence="3 4">AF-68</strain>
    </source>
</reference>
<keyword evidence="1" id="KW-0802">TPR repeat</keyword>
<feature type="repeat" description="TPR" evidence="1">
    <location>
        <begin position="879"/>
        <end position="912"/>
    </location>
</feature>
<dbReference type="InterPro" id="IPR011990">
    <property type="entry name" value="TPR-like_helical_dom_sf"/>
</dbReference>
<keyword evidence="4" id="KW-1185">Reference proteome</keyword>
<dbReference type="InterPro" id="IPR019734">
    <property type="entry name" value="TPR_rpt"/>
</dbReference>
<dbReference type="Pfam" id="PF03704">
    <property type="entry name" value="BTAD"/>
    <property type="match status" value="1"/>
</dbReference>
<protein>
    <submittedName>
        <fullName evidence="3">AAA ATPase domain protein</fullName>
    </submittedName>
</protein>
<dbReference type="SUPFAM" id="SSF48452">
    <property type="entry name" value="TPR-like"/>
    <property type="match status" value="3"/>
</dbReference>
<dbReference type="PANTHER" id="PTHR35807">
    <property type="entry name" value="TRANSCRIPTIONAL REGULATOR REDD-RELATED"/>
    <property type="match status" value="1"/>
</dbReference>
<comment type="caution">
    <text evidence="3">The sequence shown here is derived from an EMBL/GenBank/DDBJ whole genome shotgun (WGS) entry which is preliminary data.</text>
</comment>
<dbReference type="InterPro" id="IPR051677">
    <property type="entry name" value="AfsR-DnrI-RedD_regulator"/>
</dbReference>
<dbReference type="OrthoDB" id="33871at2"/>
<evidence type="ECO:0000256" key="1">
    <source>
        <dbReference type="PROSITE-ProRule" id="PRU00339"/>
    </source>
</evidence>
<dbReference type="InterPro" id="IPR027417">
    <property type="entry name" value="P-loop_NTPase"/>
</dbReference>
<dbReference type="Gene3D" id="1.25.40.10">
    <property type="entry name" value="Tetratricopeptide repeat domain"/>
    <property type="match status" value="2"/>
</dbReference>
<evidence type="ECO:0000313" key="4">
    <source>
        <dbReference type="Proteomes" id="UP000266178"/>
    </source>
</evidence>
<evidence type="ECO:0000313" key="3">
    <source>
        <dbReference type="EMBL" id="RIH92248.1"/>
    </source>
</evidence>
<dbReference type="InterPro" id="IPR041664">
    <property type="entry name" value="AAA_16"/>
</dbReference>
<dbReference type="SMART" id="SM01043">
    <property type="entry name" value="BTAD"/>
    <property type="match status" value="1"/>
</dbReference>
<dbReference type="SUPFAM" id="SSF52540">
    <property type="entry name" value="P-loop containing nucleoside triphosphate hydrolases"/>
    <property type="match status" value="1"/>
</dbReference>
<dbReference type="EMBL" id="QWLB01000022">
    <property type="protein sequence ID" value="RIH92248.1"/>
    <property type="molecule type" value="Genomic_DNA"/>
</dbReference>
<dbReference type="InterPro" id="IPR005158">
    <property type="entry name" value="BTAD"/>
</dbReference>
<dbReference type="SMART" id="SM00028">
    <property type="entry name" value="TPR"/>
    <property type="match status" value="4"/>
</dbReference>
<dbReference type="Proteomes" id="UP000266178">
    <property type="component" value="Unassembled WGS sequence"/>
</dbReference>
<evidence type="ECO:0000259" key="2">
    <source>
        <dbReference type="SMART" id="SM01043"/>
    </source>
</evidence>